<reference evidence="1 2" key="1">
    <citation type="submission" date="2014-04" db="EMBL/GenBank/DDBJ databases">
        <authorList>
            <consortium name="DOE Joint Genome Institute"/>
            <person name="Kuo A."/>
            <person name="Kohler A."/>
            <person name="Costa M.D."/>
            <person name="Nagy L.G."/>
            <person name="Floudas D."/>
            <person name="Copeland A."/>
            <person name="Barry K.W."/>
            <person name="Cichocki N."/>
            <person name="Veneault-Fourrey C."/>
            <person name="LaButti K."/>
            <person name="Lindquist E.A."/>
            <person name="Lipzen A."/>
            <person name="Lundell T."/>
            <person name="Morin E."/>
            <person name="Murat C."/>
            <person name="Sun H."/>
            <person name="Tunlid A."/>
            <person name="Henrissat B."/>
            <person name="Grigoriev I.V."/>
            <person name="Hibbett D.S."/>
            <person name="Martin F."/>
            <person name="Nordberg H.P."/>
            <person name="Cantor M.N."/>
            <person name="Hua S.X."/>
        </authorList>
    </citation>
    <scope>NUCLEOTIDE SEQUENCE [LARGE SCALE GENOMIC DNA]</scope>
    <source>
        <strain evidence="1 2">441</strain>
    </source>
</reference>
<keyword evidence="2" id="KW-1185">Reference proteome</keyword>
<accession>A0A0C9XQT8</accession>
<evidence type="ECO:0000313" key="1">
    <source>
        <dbReference type="EMBL" id="KIK14645.1"/>
    </source>
</evidence>
<evidence type="ECO:0000313" key="2">
    <source>
        <dbReference type="Proteomes" id="UP000054018"/>
    </source>
</evidence>
<dbReference type="Proteomes" id="UP000054018">
    <property type="component" value="Unassembled WGS sequence"/>
</dbReference>
<evidence type="ECO:0008006" key="3">
    <source>
        <dbReference type="Google" id="ProtNLM"/>
    </source>
</evidence>
<dbReference type="EMBL" id="KN833929">
    <property type="protein sequence ID" value="KIK14645.1"/>
    <property type="molecule type" value="Genomic_DNA"/>
</dbReference>
<sequence>MEYSKEVQRHACFYMNSVTFLVEDCLFKVPREPFEKESAIFCDMFALPQGDGEIVEGLSDEAPIRLYGVNKEDFEQLLKALFGRRHGRAPCSPGTIEQWTSVLKLSTAWGFEQVRTAAIDALMALGVSAIDRVVLGRKYDIQSREWLLPGLNELARRAEPIAFEEASQIGFDTALKLASVRERLALSRNPGYHAMERIIVAPSRDESAQHLDFSDQIITTFDL</sequence>
<dbReference type="STRING" id="765257.A0A0C9XQT8"/>
<protein>
    <recommendedName>
        <fullName evidence="3">BTB domain-containing protein</fullName>
    </recommendedName>
</protein>
<gene>
    <name evidence="1" type="ORF">PISMIDRAFT_116675</name>
</gene>
<dbReference type="HOGENOM" id="CLU_047592_2_0_1"/>
<organism evidence="1 2">
    <name type="scientific">Pisolithus microcarpus 441</name>
    <dbReference type="NCBI Taxonomy" id="765257"/>
    <lineage>
        <taxon>Eukaryota</taxon>
        <taxon>Fungi</taxon>
        <taxon>Dikarya</taxon>
        <taxon>Basidiomycota</taxon>
        <taxon>Agaricomycotina</taxon>
        <taxon>Agaricomycetes</taxon>
        <taxon>Agaricomycetidae</taxon>
        <taxon>Boletales</taxon>
        <taxon>Sclerodermatineae</taxon>
        <taxon>Pisolithaceae</taxon>
        <taxon>Pisolithus</taxon>
    </lineage>
</organism>
<proteinExistence type="predicted"/>
<reference evidence="2" key="2">
    <citation type="submission" date="2015-01" db="EMBL/GenBank/DDBJ databases">
        <title>Evolutionary Origins and Diversification of the Mycorrhizal Mutualists.</title>
        <authorList>
            <consortium name="DOE Joint Genome Institute"/>
            <consortium name="Mycorrhizal Genomics Consortium"/>
            <person name="Kohler A."/>
            <person name="Kuo A."/>
            <person name="Nagy L.G."/>
            <person name="Floudas D."/>
            <person name="Copeland A."/>
            <person name="Barry K.W."/>
            <person name="Cichocki N."/>
            <person name="Veneault-Fourrey C."/>
            <person name="LaButti K."/>
            <person name="Lindquist E.A."/>
            <person name="Lipzen A."/>
            <person name="Lundell T."/>
            <person name="Morin E."/>
            <person name="Murat C."/>
            <person name="Riley R."/>
            <person name="Ohm R."/>
            <person name="Sun H."/>
            <person name="Tunlid A."/>
            <person name="Henrissat B."/>
            <person name="Grigoriev I.V."/>
            <person name="Hibbett D.S."/>
            <person name="Martin F."/>
        </authorList>
    </citation>
    <scope>NUCLEOTIDE SEQUENCE [LARGE SCALE GENOMIC DNA]</scope>
    <source>
        <strain evidence="2">441</strain>
    </source>
</reference>
<name>A0A0C9XQT8_9AGAM</name>
<dbReference type="AlphaFoldDB" id="A0A0C9XQT8"/>
<dbReference type="OrthoDB" id="2367075at2759"/>